<accession>A0ABD0K5S9</accession>
<dbReference type="EMBL" id="JACVVK020000249">
    <property type="protein sequence ID" value="KAK7482218.1"/>
    <property type="molecule type" value="Genomic_DNA"/>
</dbReference>
<evidence type="ECO:0000313" key="1">
    <source>
        <dbReference type="EMBL" id="KAK7482218.1"/>
    </source>
</evidence>
<gene>
    <name evidence="1" type="ORF">BaRGS_00026567</name>
</gene>
<name>A0ABD0K5S9_9CAEN</name>
<dbReference type="AlphaFoldDB" id="A0ABD0K5S9"/>
<organism evidence="1 2">
    <name type="scientific">Batillaria attramentaria</name>
    <dbReference type="NCBI Taxonomy" id="370345"/>
    <lineage>
        <taxon>Eukaryota</taxon>
        <taxon>Metazoa</taxon>
        <taxon>Spiralia</taxon>
        <taxon>Lophotrochozoa</taxon>
        <taxon>Mollusca</taxon>
        <taxon>Gastropoda</taxon>
        <taxon>Caenogastropoda</taxon>
        <taxon>Sorbeoconcha</taxon>
        <taxon>Cerithioidea</taxon>
        <taxon>Batillariidae</taxon>
        <taxon>Batillaria</taxon>
    </lineage>
</organism>
<sequence>LDYTYLFIHTSQQAFCYVAALAGRKDKTRDNYGALTVCTLPMNDFEGRKLRATDNVARTLQIA</sequence>
<protein>
    <submittedName>
        <fullName evidence="1">Uncharacterized protein</fullName>
    </submittedName>
</protein>
<keyword evidence="2" id="KW-1185">Reference proteome</keyword>
<proteinExistence type="predicted"/>
<evidence type="ECO:0000313" key="2">
    <source>
        <dbReference type="Proteomes" id="UP001519460"/>
    </source>
</evidence>
<reference evidence="1 2" key="1">
    <citation type="journal article" date="2023" name="Sci. Data">
        <title>Genome assembly of the Korean intertidal mud-creeper Batillaria attramentaria.</title>
        <authorList>
            <person name="Patra A.K."/>
            <person name="Ho P.T."/>
            <person name="Jun S."/>
            <person name="Lee S.J."/>
            <person name="Kim Y."/>
            <person name="Won Y.J."/>
        </authorList>
    </citation>
    <scope>NUCLEOTIDE SEQUENCE [LARGE SCALE GENOMIC DNA]</scope>
    <source>
        <strain evidence="1">Wonlab-2016</strain>
    </source>
</reference>
<comment type="caution">
    <text evidence="1">The sequence shown here is derived from an EMBL/GenBank/DDBJ whole genome shotgun (WGS) entry which is preliminary data.</text>
</comment>
<feature type="non-terminal residue" evidence="1">
    <location>
        <position position="1"/>
    </location>
</feature>
<dbReference type="Proteomes" id="UP001519460">
    <property type="component" value="Unassembled WGS sequence"/>
</dbReference>